<evidence type="ECO:0000313" key="10">
    <source>
        <dbReference type="Proteomes" id="UP000287168"/>
    </source>
</evidence>
<organism evidence="9 10">
    <name type="scientific">Falsigemmobacter intermedius</name>
    <dbReference type="NCBI Taxonomy" id="1553448"/>
    <lineage>
        <taxon>Bacteria</taxon>
        <taxon>Pseudomonadati</taxon>
        <taxon>Pseudomonadota</taxon>
        <taxon>Alphaproteobacteria</taxon>
        <taxon>Rhodobacterales</taxon>
        <taxon>Paracoccaceae</taxon>
        <taxon>Falsigemmobacter</taxon>
    </lineage>
</organism>
<dbReference type="PANTHER" id="PTHR43876:SF7">
    <property type="entry name" value="UBIQUINONE BIOSYNTHESIS MONOOXYGENASE COQ6, MITOCHONDRIAL"/>
    <property type="match status" value="1"/>
</dbReference>
<dbReference type="PRINTS" id="PR00420">
    <property type="entry name" value="RNGMNOXGNASE"/>
</dbReference>
<keyword evidence="10" id="KW-1185">Reference proteome</keyword>
<dbReference type="PROSITE" id="PS01304">
    <property type="entry name" value="UBIH"/>
    <property type="match status" value="1"/>
</dbReference>
<name>A0A444MDS1_9RHOB</name>
<dbReference type="UniPathway" id="UPA00232"/>
<evidence type="ECO:0000256" key="7">
    <source>
        <dbReference type="ARBA" id="ARBA00023033"/>
    </source>
</evidence>
<dbReference type="GO" id="GO:0004497">
    <property type="term" value="F:monooxygenase activity"/>
    <property type="evidence" value="ECO:0007669"/>
    <property type="project" value="UniProtKB-KW"/>
</dbReference>
<dbReference type="InterPro" id="IPR051205">
    <property type="entry name" value="UbiH/COQ6_monooxygenase"/>
</dbReference>
<keyword evidence="4" id="KW-0285">Flavoprotein</keyword>
<comment type="cofactor">
    <cofactor evidence="1">
        <name>FAD</name>
        <dbReference type="ChEBI" id="CHEBI:57692"/>
    </cofactor>
</comment>
<keyword evidence="7" id="KW-0503">Monooxygenase</keyword>
<dbReference type="RefSeq" id="WP_128487242.1">
    <property type="nucleotide sequence ID" value="NZ_JBHLXB010000088.1"/>
</dbReference>
<comment type="caution">
    <text evidence="9">The sequence shown here is derived from an EMBL/GenBank/DDBJ whole genome shotgun (WGS) entry which is preliminary data.</text>
</comment>
<accession>A0A444MDS1</accession>
<dbReference type="InterPro" id="IPR010971">
    <property type="entry name" value="UbiH/COQ6"/>
</dbReference>
<dbReference type="InterPro" id="IPR002938">
    <property type="entry name" value="FAD-bd"/>
</dbReference>
<gene>
    <name evidence="9" type="ORF">EP867_05700</name>
</gene>
<evidence type="ECO:0000256" key="4">
    <source>
        <dbReference type="ARBA" id="ARBA00022630"/>
    </source>
</evidence>
<dbReference type="OrthoDB" id="9796623at2"/>
<evidence type="ECO:0000256" key="3">
    <source>
        <dbReference type="ARBA" id="ARBA00005349"/>
    </source>
</evidence>
<dbReference type="GO" id="GO:0016705">
    <property type="term" value="F:oxidoreductase activity, acting on paired donors, with incorporation or reduction of molecular oxygen"/>
    <property type="evidence" value="ECO:0007669"/>
    <property type="project" value="InterPro"/>
</dbReference>
<dbReference type="Gene3D" id="3.50.50.60">
    <property type="entry name" value="FAD/NAD(P)-binding domain"/>
    <property type="match status" value="2"/>
</dbReference>
<dbReference type="SUPFAM" id="SSF51905">
    <property type="entry name" value="FAD/NAD(P)-binding domain"/>
    <property type="match status" value="1"/>
</dbReference>
<dbReference type="GO" id="GO:0110142">
    <property type="term" value="C:ubiquinone biosynthesis complex"/>
    <property type="evidence" value="ECO:0007669"/>
    <property type="project" value="UniProtKB-ARBA"/>
</dbReference>
<dbReference type="PANTHER" id="PTHR43876">
    <property type="entry name" value="UBIQUINONE BIOSYNTHESIS MONOOXYGENASE COQ6, MITOCHONDRIAL"/>
    <property type="match status" value="1"/>
</dbReference>
<evidence type="ECO:0000256" key="5">
    <source>
        <dbReference type="ARBA" id="ARBA00022827"/>
    </source>
</evidence>
<evidence type="ECO:0000256" key="2">
    <source>
        <dbReference type="ARBA" id="ARBA00004749"/>
    </source>
</evidence>
<evidence type="ECO:0000256" key="6">
    <source>
        <dbReference type="ARBA" id="ARBA00023002"/>
    </source>
</evidence>
<comment type="similarity">
    <text evidence="3">Belongs to the UbiH/COQ6 family.</text>
</comment>
<dbReference type="Proteomes" id="UP000287168">
    <property type="component" value="Unassembled WGS sequence"/>
</dbReference>
<proteinExistence type="inferred from homology"/>
<dbReference type="NCBIfam" id="TIGR01988">
    <property type="entry name" value="Ubi-OHases"/>
    <property type="match status" value="1"/>
</dbReference>
<protein>
    <submittedName>
        <fullName evidence="9">2-octaprenyl-6-methoxyphenyl hydroxylase</fullName>
    </submittedName>
</protein>
<evidence type="ECO:0000259" key="8">
    <source>
        <dbReference type="Pfam" id="PF01494"/>
    </source>
</evidence>
<dbReference type="EMBL" id="SBLC01000006">
    <property type="protein sequence ID" value="RWY42977.1"/>
    <property type="molecule type" value="Genomic_DNA"/>
</dbReference>
<dbReference type="InterPro" id="IPR018168">
    <property type="entry name" value="Ubi_Hdrlase_CS"/>
</dbReference>
<dbReference type="GO" id="GO:0006744">
    <property type="term" value="P:ubiquinone biosynthetic process"/>
    <property type="evidence" value="ECO:0007669"/>
    <property type="project" value="UniProtKB-UniPathway"/>
</dbReference>
<comment type="pathway">
    <text evidence="2">Cofactor biosynthesis; ubiquinone biosynthesis.</text>
</comment>
<dbReference type="AlphaFoldDB" id="A0A444MDS1"/>
<dbReference type="Pfam" id="PF01494">
    <property type="entry name" value="FAD_binding_3"/>
    <property type="match status" value="1"/>
</dbReference>
<dbReference type="GO" id="GO:0071949">
    <property type="term" value="F:FAD binding"/>
    <property type="evidence" value="ECO:0007669"/>
    <property type="project" value="InterPro"/>
</dbReference>
<evidence type="ECO:0000256" key="1">
    <source>
        <dbReference type="ARBA" id="ARBA00001974"/>
    </source>
</evidence>
<sequence>MEQDVIIAGGGLNGPALALALAQAGFHVTLVDARPDGARAAEGFDGRAYALALASQRLLAALGVWPEVAREATAIEAIRTSDGVPQGASVPFFLSFDRGELDEGPMGFLLEDRYLHKALVAAIAAEPKIRRLSGVSVVAQEAGPEAISVTLSTGEGLSARLLVGCDGRGSGVAGRAGIRRQGWGYGQTALVNALQLDAPHSGVAHQVFLPGGPVAILPLSRDRVSIVWSEEERAAARIRDLPDSDYLDLLMEKIGHLTGPAQLTGDRFSYPLSLSLAESYIAPRVALAGDAAHGIHPIAGQGLNLGLRDVAALAEVLADARARGEDLAAGNVLERYQTWRRFDATSLALGMDVVNRLFSNHSPLARGLRGLGMRAVAALDAPRRSFIREAAGLSGELPRLLQGRRL</sequence>
<keyword evidence="6" id="KW-0560">Oxidoreductase</keyword>
<keyword evidence="5" id="KW-0274">FAD</keyword>
<evidence type="ECO:0000313" key="9">
    <source>
        <dbReference type="EMBL" id="RWY42977.1"/>
    </source>
</evidence>
<feature type="domain" description="FAD-binding" evidence="8">
    <location>
        <begin position="3"/>
        <end position="341"/>
    </location>
</feature>
<dbReference type="FunFam" id="3.50.50.60:FF:000021">
    <property type="entry name" value="Ubiquinone biosynthesis monooxygenase COQ6"/>
    <property type="match status" value="1"/>
</dbReference>
<reference evidence="9 10" key="1">
    <citation type="journal article" date="2015" name="Int. J. Syst. Evol. Microbiol.">
        <title>Gemmobacter intermedius sp. nov., isolated from a white stork (Ciconia ciconia).</title>
        <authorList>
            <person name="Kampfer P."/>
            <person name="Jerzak L."/>
            <person name="Wilharm G."/>
            <person name="Golke J."/>
            <person name="Busse H.J."/>
            <person name="Glaeser S.P."/>
        </authorList>
    </citation>
    <scope>NUCLEOTIDE SEQUENCE [LARGE SCALE GENOMIC DNA]</scope>
    <source>
        <strain evidence="9 10">119/4</strain>
    </source>
</reference>
<dbReference type="InterPro" id="IPR036188">
    <property type="entry name" value="FAD/NAD-bd_sf"/>
</dbReference>